<evidence type="ECO:0000313" key="12">
    <source>
        <dbReference type="Proteomes" id="UP000193642"/>
    </source>
</evidence>
<dbReference type="PROSITE" id="PS00108">
    <property type="entry name" value="PROTEIN_KINASE_ST"/>
    <property type="match status" value="1"/>
</dbReference>
<dbReference type="InterPro" id="IPR011009">
    <property type="entry name" value="Kinase-like_dom_sf"/>
</dbReference>
<keyword evidence="2" id="KW-0808">Transferase</keyword>
<dbReference type="PANTHER" id="PTHR24355">
    <property type="entry name" value="G PROTEIN-COUPLED RECEPTOR KINASE/RIBOSOMAL PROTEIN S6 KINASE"/>
    <property type="match status" value="1"/>
</dbReference>
<sequence>MGNCCSCCFDPPVDFDAPVDISHFELCRSIGKGAFGKVRIIEHKKTKVQYALKYINKQQCAQQGLANNMLRERRLLEECHSPFVCNLRYAFQDDLHLLMVLDLKLGGDLDFHLRKDGFFPEERAKFYFAEIACGLVYLHSLKIVHRDLKPGNVLLDEFGHASLTISILHVTMMKRNQCRRVPGPPEVVNKTSYLNSIDWWSLGIMTYEMLYGYTPYGAAQEVDTKYAIRNSPLVFPESTKAAVSDVAKEILAGLIERDVSIRLGSKESGGSRKIKEHKWFEGWDWEKVEAREVPVPFKPDVEKNMYYNPILELEEALFEDNPLQSRPVKYKEPKEYSKRALAEGTEESDEQIQLRMLTEGFLDFDFTKVTHSQQSVEMNMGGSTADSHERLVPEEPKFTI</sequence>
<name>A0A1Y2CQW1_9FUNG</name>
<reference evidence="11 12" key="1">
    <citation type="submission" date="2016-07" db="EMBL/GenBank/DDBJ databases">
        <title>Pervasive Adenine N6-methylation of Active Genes in Fungi.</title>
        <authorList>
            <consortium name="DOE Joint Genome Institute"/>
            <person name="Mondo S.J."/>
            <person name="Dannebaum R.O."/>
            <person name="Kuo R.C."/>
            <person name="Labutti K."/>
            <person name="Haridas S."/>
            <person name="Kuo A."/>
            <person name="Salamov A."/>
            <person name="Ahrendt S.R."/>
            <person name="Lipzen A."/>
            <person name="Sullivan W."/>
            <person name="Andreopoulos W.B."/>
            <person name="Clum A."/>
            <person name="Lindquist E."/>
            <person name="Daum C."/>
            <person name="Ramamoorthy G.K."/>
            <person name="Gryganskyi A."/>
            <person name="Culley D."/>
            <person name="Magnuson J.K."/>
            <person name="James T.Y."/>
            <person name="O'Malley M.A."/>
            <person name="Stajich J.E."/>
            <person name="Spatafora J.W."/>
            <person name="Visel A."/>
            <person name="Grigoriev I.V."/>
        </authorList>
    </citation>
    <scope>NUCLEOTIDE SEQUENCE [LARGE SCALE GENOMIC DNA]</scope>
    <source>
        <strain evidence="11 12">JEL800</strain>
    </source>
</reference>
<gene>
    <name evidence="11" type="ORF">BCR33DRAFT_847348</name>
</gene>
<feature type="binding site" evidence="6">
    <location>
        <position position="53"/>
    </location>
    <ligand>
        <name>ATP</name>
        <dbReference type="ChEBI" id="CHEBI:30616"/>
    </ligand>
</feature>
<dbReference type="PROSITE" id="PS50011">
    <property type="entry name" value="PROTEIN_KINASE_DOM"/>
    <property type="match status" value="1"/>
</dbReference>
<protein>
    <submittedName>
        <fullName evidence="11">Kinase-like protein</fullName>
    </submittedName>
</protein>
<dbReference type="GO" id="GO:0009966">
    <property type="term" value="P:regulation of signal transduction"/>
    <property type="evidence" value="ECO:0007669"/>
    <property type="project" value="TreeGrafter"/>
</dbReference>
<dbReference type="GO" id="GO:0001664">
    <property type="term" value="F:G protein-coupled receptor binding"/>
    <property type="evidence" value="ECO:0007669"/>
    <property type="project" value="TreeGrafter"/>
</dbReference>
<dbReference type="PANTHER" id="PTHR24355:SF30">
    <property type="entry name" value="SERINE_THREONINE-PROTEIN KINASE 32B ISOFORM X1"/>
    <property type="match status" value="1"/>
</dbReference>
<dbReference type="SMART" id="SM00220">
    <property type="entry name" value="S_TKc"/>
    <property type="match status" value="1"/>
</dbReference>
<keyword evidence="5 6" id="KW-0067">ATP-binding</keyword>
<evidence type="ECO:0000256" key="3">
    <source>
        <dbReference type="ARBA" id="ARBA00022741"/>
    </source>
</evidence>
<evidence type="ECO:0000256" key="8">
    <source>
        <dbReference type="SAM" id="MobiDB-lite"/>
    </source>
</evidence>
<organism evidence="11 12">
    <name type="scientific">Rhizoclosmatium globosum</name>
    <dbReference type="NCBI Taxonomy" id="329046"/>
    <lineage>
        <taxon>Eukaryota</taxon>
        <taxon>Fungi</taxon>
        <taxon>Fungi incertae sedis</taxon>
        <taxon>Chytridiomycota</taxon>
        <taxon>Chytridiomycota incertae sedis</taxon>
        <taxon>Chytridiomycetes</taxon>
        <taxon>Chytridiales</taxon>
        <taxon>Chytriomycetaceae</taxon>
        <taxon>Rhizoclosmatium</taxon>
    </lineage>
</organism>
<dbReference type="OrthoDB" id="354826at2759"/>
<dbReference type="GO" id="GO:0007186">
    <property type="term" value="P:G protein-coupled receptor signaling pathway"/>
    <property type="evidence" value="ECO:0007669"/>
    <property type="project" value="TreeGrafter"/>
</dbReference>
<feature type="domain" description="Protein kinase" evidence="9">
    <location>
        <begin position="24"/>
        <end position="280"/>
    </location>
</feature>
<dbReference type="STRING" id="329046.A0A1Y2CQW1"/>
<evidence type="ECO:0000256" key="7">
    <source>
        <dbReference type="RuleBase" id="RU000304"/>
    </source>
</evidence>
<dbReference type="EMBL" id="MCGO01000009">
    <property type="protein sequence ID" value="ORY49347.1"/>
    <property type="molecule type" value="Genomic_DNA"/>
</dbReference>
<dbReference type="PROSITE" id="PS51285">
    <property type="entry name" value="AGC_KINASE_CTER"/>
    <property type="match status" value="1"/>
</dbReference>
<keyword evidence="1 7" id="KW-0723">Serine/threonine-protein kinase</keyword>
<dbReference type="GO" id="GO:0005524">
    <property type="term" value="F:ATP binding"/>
    <property type="evidence" value="ECO:0007669"/>
    <property type="project" value="UniProtKB-UniRule"/>
</dbReference>
<keyword evidence="3 6" id="KW-0547">Nucleotide-binding</keyword>
<evidence type="ECO:0000313" key="11">
    <source>
        <dbReference type="EMBL" id="ORY49347.1"/>
    </source>
</evidence>
<dbReference type="Proteomes" id="UP000193642">
    <property type="component" value="Unassembled WGS sequence"/>
</dbReference>
<evidence type="ECO:0000256" key="1">
    <source>
        <dbReference type="ARBA" id="ARBA00022527"/>
    </source>
</evidence>
<dbReference type="AlphaFoldDB" id="A0A1Y2CQW1"/>
<evidence type="ECO:0000256" key="4">
    <source>
        <dbReference type="ARBA" id="ARBA00022777"/>
    </source>
</evidence>
<evidence type="ECO:0000256" key="5">
    <source>
        <dbReference type="ARBA" id="ARBA00022840"/>
    </source>
</evidence>
<evidence type="ECO:0000259" key="10">
    <source>
        <dbReference type="PROSITE" id="PS51285"/>
    </source>
</evidence>
<dbReference type="PROSITE" id="PS00107">
    <property type="entry name" value="PROTEIN_KINASE_ATP"/>
    <property type="match status" value="1"/>
</dbReference>
<dbReference type="InterPro" id="IPR045270">
    <property type="entry name" value="STKc_AGC"/>
</dbReference>
<evidence type="ECO:0000256" key="2">
    <source>
        <dbReference type="ARBA" id="ARBA00022679"/>
    </source>
</evidence>
<feature type="region of interest" description="Disordered" evidence="8">
    <location>
        <begin position="377"/>
        <end position="400"/>
    </location>
</feature>
<dbReference type="Gene3D" id="3.30.200.20">
    <property type="entry name" value="Phosphorylase Kinase, domain 1"/>
    <property type="match status" value="1"/>
</dbReference>
<comment type="similarity">
    <text evidence="7">Belongs to the protein kinase superfamily.</text>
</comment>
<dbReference type="GO" id="GO:0004703">
    <property type="term" value="F:G protein-coupled receptor kinase activity"/>
    <property type="evidence" value="ECO:0007669"/>
    <property type="project" value="TreeGrafter"/>
</dbReference>
<keyword evidence="4 11" id="KW-0418">Kinase</keyword>
<dbReference type="CDD" id="cd05123">
    <property type="entry name" value="STKc_AGC"/>
    <property type="match status" value="1"/>
</dbReference>
<dbReference type="InterPro" id="IPR000719">
    <property type="entry name" value="Prot_kinase_dom"/>
</dbReference>
<dbReference type="InterPro" id="IPR008271">
    <property type="entry name" value="Ser/Thr_kinase_AS"/>
</dbReference>
<dbReference type="InterPro" id="IPR017441">
    <property type="entry name" value="Protein_kinase_ATP_BS"/>
</dbReference>
<feature type="compositionally biased region" description="Basic and acidic residues" evidence="8">
    <location>
        <begin position="386"/>
        <end position="400"/>
    </location>
</feature>
<proteinExistence type="inferred from homology"/>
<dbReference type="SUPFAM" id="SSF56112">
    <property type="entry name" value="Protein kinase-like (PK-like)"/>
    <property type="match status" value="1"/>
</dbReference>
<evidence type="ECO:0000256" key="6">
    <source>
        <dbReference type="PROSITE-ProRule" id="PRU10141"/>
    </source>
</evidence>
<feature type="domain" description="AGC-kinase C-terminal" evidence="10">
    <location>
        <begin position="281"/>
        <end position="376"/>
    </location>
</feature>
<keyword evidence="12" id="KW-1185">Reference proteome</keyword>
<comment type="caution">
    <text evidence="11">The sequence shown here is derived from an EMBL/GenBank/DDBJ whole genome shotgun (WGS) entry which is preliminary data.</text>
</comment>
<dbReference type="InterPro" id="IPR000961">
    <property type="entry name" value="AGC-kinase_C"/>
</dbReference>
<accession>A0A1Y2CQW1</accession>
<dbReference type="Pfam" id="PF00069">
    <property type="entry name" value="Pkinase"/>
    <property type="match status" value="1"/>
</dbReference>
<evidence type="ECO:0000259" key="9">
    <source>
        <dbReference type="PROSITE" id="PS50011"/>
    </source>
</evidence>
<dbReference type="Gene3D" id="1.10.510.10">
    <property type="entry name" value="Transferase(Phosphotransferase) domain 1"/>
    <property type="match status" value="1"/>
</dbReference>